<dbReference type="InterPro" id="IPR015883">
    <property type="entry name" value="Glyco_hydro_20_cat"/>
</dbReference>
<dbReference type="Pfam" id="PF00728">
    <property type="entry name" value="Glyco_hydro_20"/>
    <property type="match status" value="1"/>
</dbReference>
<proteinExistence type="inferred from homology"/>
<accession>A0A6B2L2T5</accession>
<reference evidence="13" key="1">
    <citation type="journal article" date="2020" name="J. Eukaryot. Microbiol.">
        <title>De novo Sequencing, Assembly and Annotation of the Transcriptome for the Free-Living Testate Amoeba Arcella intermedia.</title>
        <authorList>
            <person name="Ribeiro G.M."/>
            <person name="Porfirio-Sousa A.L."/>
            <person name="Maurer-Alcala X.X."/>
            <person name="Katz L.A."/>
            <person name="Lahr D.J.G."/>
        </authorList>
    </citation>
    <scope>NUCLEOTIDE SEQUENCE</scope>
</reference>
<organism evidence="13">
    <name type="scientific">Arcella intermedia</name>
    <dbReference type="NCBI Taxonomy" id="1963864"/>
    <lineage>
        <taxon>Eukaryota</taxon>
        <taxon>Amoebozoa</taxon>
        <taxon>Tubulinea</taxon>
        <taxon>Elardia</taxon>
        <taxon>Arcellinida</taxon>
        <taxon>Sphaerothecina</taxon>
        <taxon>Arcellidae</taxon>
        <taxon>Arcella</taxon>
    </lineage>
</organism>
<dbReference type="InterPro" id="IPR029018">
    <property type="entry name" value="Hex-like_dom2"/>
</dbReference>
<dbReference type="SUPFAM" id="SSF55545">
    <property type="entry name" value="beta-N-acetylhexosaminidase-like domain"/>
    <property type="match status" value="1"/>
</dbReference>
<evidence type="ECO:0000256" key="4">
    <source>
        <dbReference type="ARBA" id="ARBA00022729"/>
    </source>
</evidence>
<comment type="subcellular location">
    <subcellularLocation>
        <location evidence="2">Lysosome</location>
    </subcellularLocation>
</comment>
<evidence type="ECO:0000256" key="1">
    <source>
        <dbReference type="ARBA" id="ARBA00001231"/>
    </source>
</evidence>
<dbReference type="EC" id="3.2.1.52" evidence="9"/>
<evidence type="ECO:0000256" key="5">
    <source>
        <dbReference type="ARBA" id="ARBA00022801"/>
    </source>
</evidence>
<evidence type="ECO:0000256" key="10">
    <source>
        <dbReference type="PIRSR" id="PIRSR001093-1"/>
    </source>
</evidence>
<dbReference type="FunFam" id="3.20.20.80:FF:000063">
    <property type="entry name" value="Beta-hexosaminidase"/>
    <property type="match status" value="1"/>
</dbReference>
<evidence type="ECO:0000256" key="6">
    <source>
        <dbReference type="ARBA" id="ARBA00023180"/>
    </source>
</evidence>
<name>A0A6B2L2T5_9EUKA</name>
<evidence type="ECO:0000256" key="9">
    <source>
        <dbReference type="PIRNR" id="PIRNR001093"/>
    </source>
</evidence>
<dbReference type="PANTHER" id="PTHR22600">
    <property type="entry name" value="BETA-HEXOSAMINIDASE"/>
    <property type="match status" value="1"/>
</dbReference>
<sequence length="490" mass="56013">MWPTPASLQQTATIYIIDHISWKFVAPINNSLLLRAFTRYSTLFFPPTTYHKQSHPKPFPTDPVIDTLTVDVQAASESDQILFGTDESYTLQVSDSGASIRSPNVFGALRGLETFSQLITANELFYYINETTIQDSPRFPWRGLLIDTSRHWLPVPMILDIIAGCSYSKINTLHWHVIDGQSFPLESKVYPLLNLEGAYRLDQTYSQEDVAKIVSYANDHGVRVVPEFDMPAHATSWGFGYDFMTVKCYQRANDYDFNDGWGDDPMDPTNPEVYQFIQNFLTEMASLFPDNWFHLGGDEVNQQCWNTTAINQYMKDHNIASYDELETLFIKNVNEFVRAKLNKKLAYWQEVFQHTTPFIGDAVDVWIDSNTLKSVITKGIPAIQSFGWYLDHLGDDWYQFYKQEPIPAGVTPAQAALVLGGEGSMWSETVDNTNFHQKVWTRVSAIAERLWSPKTVTDQEDAVMRLSHHRCRYNVRGIPAEPFQPGPGCY</sequence>
<evidence type="ECO:0000259" key="11">
    <source>
        <dbReference type="Pfam" id="PF00728"/>
    </source>
</evidence>
<dbReference type="PIRSF" id="PIRSF001093">
    <property type="entry name" value="B-hxosamndse_ab_euk"/>
    <property type="match status" value="1"/>
</dbReference>
<feature type="active site" description="Proton donor" evidence="10">
    <location>
        <position position="299"/>
    </location>
</feature>
<protein>
    <recommendedName>
        <fullName evidence="9">Beta-hexosaminidase</fullName>
        <ecNumber evidence="9">3.2.1.52</ecNumber>
    </recommendedName>
</protein>
<keyword evidence="6" id="KW-0325">Glycoprotein</keyword>
<dbReference type="GO" id="GO:0005975">
    <property type="term" value="P:carbohydrate metabolic process"/>
    <property type="evidence" value="ECO:0007669"/>
    <property type="project" value="InterPro"/>
</dbReference>
<dbReference type="EMBL" id="GIBP01002238">
    <property type="protein sequence ID" value="NDV31207.1"/>
    <property type="molecule type" value="Transcribed_RNA"/>
</dbReference>
<dbReference type="InterPro" id="IPR029019">
    <property type="entry name" value="HEX_eukaryotic_N"/>
</dbReference>
<dbReference type="Gene3D" id="3.20.20.80">
    <property type="entry name" value="Glycosidases"/>
    <property type="match status" value="1"/>
</dbReference>
<dbReference type="GO" id="GO:0016020">
    <property type="term" value="C:membrane"/>
    <property type="evidence" value="ECO:0007669"/>
    <property type="project" value="TreeGrafter"/>
</dbReference>
<evidence type="ECO:0000256" key="2">
    <source>
        <dbReference type="ARBA" id="ARBA00004371"/>
    </source>
</evidence>
<dbReference type="Pfam" id="PF14845">
    <property type="entry name" value="Glycohydro_20b2"/>
    <property type="match status" value="1"/>
</dbReference>
<feature type="domain" description="Beta-hexosaminidase eukaryotic type N-terminal" evidence="12">
    <location>
        <begin position="1"/>
        <end position="118"/>
    </location>
</feature>
<keyword evidence="8 9" id="KW-0326">Glycosidase</keyword>
<dbReference type="GO" id="GO:0004563">
    <property type="term" value="F:beta-N-acetylhexosaminidase activity"/>
    <property type="evidence" value="ECO:0007669"/>
    <property type="project" value="UniProtKB-EC"/>
</dbReference>
<evidence type="ECO:0000259" key="12">
    <source>
        <dbReference type="Pfam" id="PF14845"/>
    </source>
</evidence>
<dbReference type="GO" id="GO:0005764">
    <property type="term" value="C:lysosome"/>
    <property type="evidence" value="ECO:0007669"/>
    <property type="project" value="UniProtKB-SubCell"/>
</dbReference>
<comment type="catalytic activity">
    <reaction evidence="1 9">
        <text>Hydrolysis of terminal non-reducing N-acetyl-D-hexosamine residues in N-acetyl-beta-D-hexosaminides.</text>
        <dbReference type="EC" id="3.2.1.52"/>
    </reaction>
</comment>
<keyword evidence="7" id="KW-0458">Lysosome</keyword>
<dbReference type="PRINTS" id="PR00738">
    <property type="entry name" value="GLHYDRLASE20"/>
</dbReference>
<keyword evidence="5 9" id="KW-0378">Hydrolase</keyword>
<dbReference type="PANTHER" id="PTHR22600:SF21">
    <property type="entry name" value="BETA-HEXOSAMINIDASE A"/>
    <property type="match status" value="1"/>
</dbReference>
<evidence type="ECO:0000256" key="8">
    <source>
        <dbReference type="ARBA" id="ARBA00023295"/>
    </source>
</evidence>
<dbReference type="AlphaFoldDB" id="A0A6B2L2T5"/>
<comment type="similarity">
    <text evidence="3 9">Belongs to the glycosyl hydrolase 20 family.</text>
</comment>
<feature type="domain" description="Glycoside hydrolase family 20 catalytic" evidence="11">
    <location>
        <begin position="139"/>
        <end position="453"/>
    </location>
</feature>
<dbReference type="GO" id="GO:0030203">
    <property type="term" value="P:glycosaminoglycan metabolic process"/>
    <property type="evidence" value="ECO:0007669"/>
    <property type="project" value="TreeGrafter"/>
</dbReference>
<evidence type="ECO:0000256" key="3">
    <source>
        <dbReference type="ARBA" id="ARBA00006285"/>
    </source>
</evidence>
<dbReference type="InterPro" id="IPR025705">
    <property type="entry name" value="Beta_hexosaminidase_sua/sub"/>
</dbReference>
<dbReference type="Gene3D" id="3.30.379.10">
    <property type="entry name" value="Chitobiase/beta-hexosaminidase domain 2-like"/>
    <property type="match status" value="1"/>
</dbReference>
<dbReference type="SUPFAM" id="SSF51445">
    <property type="entry name" value="(Trans)glycosidases"/>
    <property type="match status" value="1"/>
</dbReference>
<evidence type="ECO:0000313" key="13">
    <source>
        <dbReference type="EMBL" id="NDV31207.1"/>
    </source>
</evidence>
<keyword evidence="4" id="KW-0732">Signal</keyword>
<evidence type="ECO:0000256" key="7">
    <source>
        <dbReference type="ARBA" id="ARBA00023228"/>
    </source>
</evidence>
<dbReference type="InterPro" id="IPR017853">
    <property type="entry name" value="GH"/>
</dbReference>